<keyword evidence="5" id="KW-0067">ATP-binding</keyword>
<evidence type="ECO:0000259" key="10">
    <source>
        <dbReference type="PROSITE" id="PS51196"/>
    </source>
</evidence>
<evidence type="ECO:0000256" key="3">
    <source>
        <dbReference type="ARBA" id="ARBA00022448"/>
    </source>
</evidence>
<keyword evidence="6" id="KW-0653">Protein transport</keyword>
<dbReference type="InterPro" id="IPR000185">
    <property type="entry name" value="SecA"/>
</dbReference>
<dbReference type="GO" id="GO:0017038">
    <property type="term" value="P:protein import"/>
    <property type="evidence" value="ECO:0007669"/>
    <property type="project" value="InterPro"/>
</dbReference>
<evidence type="ECO:0000256" key="1">
    <source>
        <dbReference type="ARBA" id="ARBA00004170"/>
    </source>
</evidence>
<keyword evidence="3" id="KW-0813">Transport</keyword>
<dbReference type="GO" id="GO:0005524">
    <property type="term" value="F:ATP binding"/>
    <property type="evidence" value="ECO:0007669"/>
    <property type="project" value="UniProtKB-KW"/>
</dbReference>
<dbReference type="Pfam" id="PF07516">
    <property type="entry name" value="SecA_SW"/>
    <property type="match status" value="1"/>
</dbReference>
<dbReference type="GO" id="GO:0006605">
    <property type="term" value="P:protein targeting"/>
    <property type="evidence" value="ECO:0007669"/>
    <property type="project" value="InterPro"/>
</dbReference>
<dbReference type="SUPFAM" id="SSF81886">
    <property type="entry name" value="Helical scaffold and wing domains of SecA"/>
    <property type="match status" value="1"/>
</dbReference>
<sequence length="460" mass="52797">LQRPVLVGTKTITTSERIANLLLQIKVPYQLLNARPENSARESEIIAQAGCKGIVTIATNMAGRGTDIALGGNPQYFAKAEIKKTTSFLQLLTRNAENPFTQCIEKLLPIHEELVVDNETKKNIDPYSQNFKRLTDFVFKKCTVWAKVNREEVIKSGGLHIIGTERNESRRVDNQLRGRAGRQGEPGSSRFFVSLDDDLLRQFGSDALRLFYSVTGEAEDTPLQSQELSTQLTRAQQKVEASFFDARKRLFEYDQILNLQRTRLYRERSRQLGIENGGMIQDKYKTPSFLGLVLTVKNLFNCISDSDISRNRKVSPIISREIMERMHTVLEIPLLSNDFSNIYGSSLVRSGRIYIKLKGLSNTLLFTTYSDSSLTQKLFTKRIITNTLLRLIDEVWADHLQRMVMLKEITQWSAYGRRNPITEYKRLSFYYFLQMINIYQQKTLSTVPVSFEDLDSYYSA</sequence>
<protein>
    <submittedName>
        <fullName evidence="11">Preprotein translocase subunit SecA</fullName>
        <ecNumber evidence="11">3.6.3.52</ecNumber>
    </submittedName>
</protein>
<dbReference type="InterPro" id="IPR036266">
    <property type="entry name" value="SecA_Wing/Scaffold_sf"/>
</dbReference>
<dbReference type="AlphaFoldDB" id="A0A0U1WPF3"/>
<comment type="subcellular location">
    <subcellularLocation>
        <location evidence="1">Membrane</location>
        <topology evidence="1">Peripheral membrane protein</topology>
    </subcellularLocation>
</comment>
<accession>A0A0U1WPF3</accession>
<evidence type="ECO:0000256" key="9">
    <source>
        <dbReference type="ARBA" id="ARBA00023136"/>
    </source>
</evidence>
<dbReference type="PROSITE" id="PS01312">
    <property type="entry name" value="SECA"/>
    <property type="match status" value="1"/>
</dbReference>
<dbReference type="InterPro" id="IPR020937">
    <property type="entry name" value="SecA_CS"/>
</dbReference>
<geneLocation type="chloroplast" evidence="11"/>
<dbReference type="PROSITE" id="PS51196">
    <property type="entry name" value="SECA_MOTOR_DEAD"/>
    <property type="match status" value="1"/>
</dbReference>
<comment type="similarity">
    <text evidence="2">Belongs to the SecA family.</text>
</comment>
<proteinExistence type="inferred from homology"/>
<evidence type="ECO:0000256" key="6">
    <source>
        <dbReference type="ARBA" id="ARBA00022927"/>
    </source>
</evidence>
<dbReference type="GO" id="GO:0016787">
    <property type="term" value="F:hydrolase activity"/>
    <property type="evidence" value="ECO:0007669"/>
    <property type="project" value="UniProtKB-KW"/>
</dbReference>
<dbReference type="InterPro" id="IPR027417">
    <property type="entry name" value="P-loop_NTPase"/>
</dbReference>
<keyword evidence="8" id="KW-0811">Translocation</keyword>
<dbReference type="PANTHER" id="PTHR30612">
    <property type="entry name" value="SECA INNER MEMBRANE COMPONENT OF SEC PROTEIN SECRETION SYSTEM"/>
    <property type="match status" value="1"/>
</dbReference>
<reference evidence="11" key="1">
    <citation type="journal article" date="2016" name="Plant Mol. Biol.">
        <title>Diversity of transcripts and transcript processing forms in plastids of the dinoflagellate alga Karenia mikimotoi.</title>
        <authorList>
            <person name="Dorrell R.G."/>
            <person name="Hinksman G.A."/>
            <person name="Howe C.J."/>
        </authorList>
    </citation>
    <scope>NUCLEOTIDE SEQUENCE</scope>
    <source>
        <strain evidence="11">RCC1513</strain>
    </source>
</reference>
<dbReference type="Gene3D" id="3.40.50.300">
    <property type="entry name" value="P-loop containing nucleotide triphosphate hydrolases"/>
    <property type="match status" value="1"/>
</dbReference>
<keyword evidence="11" id="KW-0934">Plastid</keyword>
<keyword evidence="11" id="KW-0150">Chloroplast</keyword>
<name>A0A0U1WPF3_KARMI</name>
<evidence type="ECO:0000256" key="2">
    <source>
        <dbReference type="ARBA" id="ARBA00007650"/>
    </source>
</evidence>
<evidence type="ECO:0000256" key="5">
    <source>
        <dbReference type="ARBA" id="ARBA00022840"/>
    </source>
</evidence>
<dbReference type="Gene3D" id="1.10.3060.10">
    <property type="entry name" value="Helical scaffold and wing domains of SecA"/>
    <property type="match status" value="1"/>
</dbReference>
<gene>
    <name evidence="11" type="primary">secA</name>
</gene>
<feature type="non-terminal residue" evidence="11">
    <location>
        <position position="1"/>
    </location>
</feature>
<keyword evidence="4" id="KW-0547">Nucleotide-binding</keyword>
<keyword evidence="7" id="KW-1278">Translocase</keyword>
<evidence type="ECO:0000313" key="11">
    <source>
        <dbReference type="EMBL" id="AIG99653.1"/>
    </source>
</evidence>
<dbReference type="InterPro" id="IPR014018">
    <property type="entry name" value="SecA_motor_DEAD"/>
</dbReference>
<dbReference type="GO" id="GO:0006886">
    <property type="term" value="P:intracellular protein transport"/>
    <property type="evidence" value="ECO:0007669"/>
    <property type="project" value="InterPro"/>
</dbReference>
<evidence type="ECO:0000256" key="8">
    <source>
        <dbReference type="ARBA" id="ARBA00023010"/>
    </source>
</evidence>
<organism evidence="11">
    <name type="scientific">Karenia mikimotoi</name>
    <name type="common">Red tide dinoflagellate</name>
    <name type="synonym">Gymnodinium mikimotoi</name>
    <dbReference type="NCBI Taxonomy" id="225107"/>
    <lineage>
        <taxon>Eukaryota</taxon>
        <taxon>Sar</taxon>
        <taxon>Alveolata</taxon>
        <taxon>Dinophyceae</taxon>
        <taxon>Gymnodiniales</taxon>
        <taxon>Kareniaceae</taxon>
        <taxon>Karenia</taxon>
    </lineage>
</organism>
<dbReference type="SUPFAM" id="SSF52540">
    <property type="entry name" value="P-loop containing nucleoside triphosphate hydrolases"/>
    <property type="match status" value="1"/>
</dbReference>
<dbReference type="EC" id="3.6.3.52" evidence="11"/>
<evidence type="ECO:0000256" key="7">
    <source>
        <dbReference type="ARBA" id="ARBA00022967"/>
    </source>
</evidence>
<dbReference type="InterPro" id="IPR044722">
    <property type="entry name" value="SecA_SF2_C"/>
</dbReference>
<evidence type="ECO:0000256" key="4">
    <source>
        <dbReference type="ARBA" id="ARBA00022741"/>
    </source>
</evidence>
<dbReference type="EMBL" id="KM065726">
    <property type="protein sequence ID" value="AIG99653.1"/>
    <property type="molecule type" value="Transcribed_RNA"/>
</dbReference>
<dbReference type="PANTHER" id="PTHR30612:SF0">
    <property type="entry name" value="CHLOROPLAST PROTEIN-TRANSPORTING ATPASE"/>
    <property type="match status" value="1"/>
</dbReference>
<feature type="domain" description="SecA family profile" evidence="10">
    <location>
        <begin position="1"/>
        <end position="224"/>
    </location>
</feature>
<dbReference type="GO" id="GO:0016020">
    <property type="term" value="C:membrane"/>
    <property type="evidence" value="ECO:0007669"/>
    <property type="project" value="UniProtKB-SubCell"/>
</dbReference>
<dbReference type="InterPro" id="IPR011116">
    <property type="entry name" value="SecA_Wing/Scaffold"/>
</dbReference>
<keyword evidence="11" id="KW-0378">Hydrolase</keyword>
<dbReference type="Pfam" id="PF21090">
    <property type="entry name" value="P-loop_SecA"/>
    <property type="match status" value="1"/>
</dbReference>
<keyword evidence="9" id="KW-0472">Membrane</keyword>